<dbReference type="AlphaFoldDB" id="A0A392W7J2"/>
<feature type="non-terminal residue" evidence="1">
    <location>
        <position position="1"/>
    </location>
</feature>
<name>A0A392W7J2_9FABA</name>
<reference evidence="1 2" key="1">
    <citation type="journal article" date="2018" name="Front. Plant Sci.">
        <title>Red Clover (Trifolium pratense) and Zigzag Clover (T. medium) - A Picture of Genomic Similarities and Differences.</title>
        <authorList>
            <person name="Dluhosova J."/>
            <person name="Istvanek J."/>
            <person name="Nedelnik J."/>
            <person name="Repkova J."/>
        </authorList>
    </citation>
    <scope>NUCLEOTIDE SEQUENCE [LARGE SCALE GENOMIC DNA]</scope>
    <source>
        <strain evidence="2">cv. 10/8</strain>
        <tissue evidence="1">Leaf</tissue>
    </source>
</reference>
<accession>A0A392W7J2</accession>
<evidence type="ECO:0000313" key="2">
    <source>
        <dbReference type="Proteomes" id="UP000265520"/>
    </source>
</evidence>
<evidence type="ECO:0000313" key="1">
    <source>
        <dbReference type="EMBL" id="MCI96638.1"/>
    </source>
</evidence>
<dbReference type="Proteomes" id="UP000265520">
    <property type="component" value="Unassembled WGS sequence"/>
</dbReference>
<keyword evidence="2" id="KW-1185">Reference proteome</keyword>
<organism evidence="1 2">
    <name type="scientific">Trifolium medium</name>
    <dbReference type="NCBI Taxonomy" id="97028"/>
    <lineage>
        <taxon>Eukaryota</taxon>
        <taxon>Viridiplantae</taxon>
        <taxon>Streptophyta</taxon>
        <taxon>Embryophyta</taxon>
        <taxon>Tracheophyta</taxon>
        <taxon>Spermatophyta</taxon>
        <taxon>Magnoliopsida</taxon>
        <taxon>eudicotyledons</taxon>
        <taxon>Gunneridae</taxon>
        <taxon>Pentapetalae</taxon>
        <taxon>rosids</taxon>
        <taxon>fabids</taxon>
        <taxon>Fabales</taxon>
        <taxon>Fabaceae</taxon>
        <taxon>Papilionoideae</taxon>
        <taxon>50 kb inversion clade</taxon>
        <taxon>NPAAA clade</taxon>
        <taxon>Hologalegina</taxon>
        <taxon>IRL clade</taxon>
        <taxon>Trifolieae</taxon>
        <taxon>Trifolium</taxon>
    </lineage>
</organism>
<sequence length="40" mass="4718">IVQGKDETLRDYIERFTREEVKVNGVDDKFKCEELIAAEM</sequence>
<dbReference type="EMBL" id="LXQA011419983">
    <property type="protein sequence ID" value="MCI96638.1"/>
    <property type="molecule type" value="Genomic_DNA"/>
</dbReference>
<protein>
    <recommendedName>
        <fullName evidence="3">Retrotransposon gag domain-containing protein</fullName>
    </recommendedName>
</protein>
<proteinExistence type="predicted"/>
<evidence type="ECO:0008006" key="3">
    <source>
        <dbReference type="Google" id="ProtNLM"/>
    </source>
</evidence>
<comment type="caution">
    <text evidence="1">The sequence shown here is derived from an EMBL/GenBank/DDBJ whole genome shotgun (WGS) entry which is preliminary data.</text>
</comment>